<dbReference type="GO" id="GO:0005634">
    <property type="term" value="C:nucleus"/>
    <property type="evidence" value="ECO:0007669"/>
    <property type="project" value="TreeGrafter"/>
</dbReference>
<dbReference type="PANTHER" id="PTHR23335:SF30">
    <property type="entry name" value="CALMODULIN-BINDING TRANSCRIPTION ACTIVATOR 3"/>
    <property type="match status" value="1"/>
</dbReference>
<evidence type="ECO:0000313" key="3">
    <source>
        <dbReference type="Proteomes" id="UP001054252"/>
    </source>
</evidence>
<evidence type="ECO:0000256" key="1">
    <source>
        <dbReference type="SAM" id="MobiDB-lite"/>
    </source>
</evidence>
<gene>
    <name evidence="2" type="ORF">SLEP1_g24107</name>
</gene>
<feature type="region of interest" description="Disordered" evidence="1">
    <location>
        <begin position="35"/>
        <end position="60"/>
    </location>
</feature>
<feature type="region of interest" description="Disordered" evidence="1">
    <location>
        <begin position="408"/>
        <end position="433"/>
    </location>
</feature>
<dbReference type="GO" id="GO:0003712">
    <property type="term" value="F:transcription coregulator activity"/>
    <property type="evidence" value="ECO:0007669"/>
    <property type="project" value="TreeGrafter"/>
</dbReference>
<organism evidence="2 3">
    <name type="scientific">Rubroshorea leprosula</name>
    <dbReference type="NCBI Taxonomy" id="152421"/>
    <lineage>
        <taxon>Eukaryota</taxon>
        <taxon>Viridiplantae</taxon>
        <taxon>Streptophyta</taxon>
        <taxon>Embryophyta</taxon>
        <taxon>Tracheophyta</taxon>
        <taxon>Spermatophyta</taxon>
        <taxon>Magnoliopsida</taxon>
        <taxon>eudicotyledons</taxon>
        <taxon>Gunneridae</taxon>
        <taxon>Pentapetalae</taxon>
        <taxon>rosids</taxon>
        <taxon>malvids</taxon>
        <taxon>Malvales</taxon>
        <taxon>Dipterocarpaceae</taxon>
        <taxon>Rubroshorea</taxon>
    </lineage>
</organism>
<dbReference type="Gene3D" id="1.25.40.20">
    <property type="entry name" value="Ankyrin repeat-containing domain"/>
    <property type="match status" value="1"/>
</dbReference>
<dbReference type="AlphaFoldDB" id="A0AAV5JEH8"/>
<feature type="compositionally biased region" description="Basic and acidic residues" evidence="1">
    <location>
        <begin position="343"/>
        <end position="366"/>
    </location>
</feature>
<feature type="region of interest" description="Disordered" evidence="1">
    <location>
        <begin position="336"/>
        <end position="366"/>
    </location>
</feature>
<sequence length="595" mass="65216">MHNCEIEGSLSSGSHPNNCLEDTCLNGAQPLERENARSAIPGIDLAPTQSDKCKSDNDAEATDNSLLETIKFELLNDDSESCPCSESMEDQSLSSFSHPNTVDEFLNASFVRVLDFKEHSQIPAESKGKSEDIDRVKEAQVACPYSQGQESEEIMSNSKIDSSRCPGSHPNDCQVLSVSEYTNTPLLSDGAEVLERGNAQSEYNYQASSGFHFGSPQLAAEQIHAEDSFLESLPNNFGIESDPFQLNRSNSDLHAELAQATDDRSWTSHEYTTCKDDGKCFTPCESMELESLSSFGCHSQIQEKSKASVEGSSSLSESACDATSKFHEQEVNHLELMDSVDPQQKRPDLRNNNSKENHFQKSLSNEKDGYVLPLDSDGDSKFEGKLIYSSSIGQHLVNALLTEEGSKKMCSSGANRETGENENENDVSSIPSEGKLNIQDINAAENYSSNAEANLLLRFDNILWSASSATNSVTSSLEDASQLSSKISSLQKGDNKELDQMLKTGSGMEFSPEKLKDQLLQKHLKEKLRVWILQKKAEGGYGPRILDEDGQGVLHLAAALGYDWALKPTIDAGVRVDFLDVNGWTALHWAASCGR</sequence>
<proteinExistence type="predicted"/>
<name>A0AAV5JEH8_9ROSI</name>
<comment type="caution">
    <text evidence="2">The sequence shown here is derived from an EMBL/GenBank/DDBJ whole genome shotgun (WGS) entry which is preliminary data.</text>
</comment>
<evidence type="ECO:0000313" key="2">
    <source>
        <dbReference type="EMBL" id="GKV13029.1"/>
    </source>
</evidence>
<protein>
    <submittedName>
        <fullName evidence="2">Uncharacterized protein</fullName>
    </submittedName>
</protein>
<dbReference type="Proteomes" id="UP001054252">
    <property type="component" value="Unassembled WGS sequence"/>
</dbReference>
<dbReference type="SUPFAM" id="SSF48403">
    <property type="entry name" value="Ankyrin repeat"/>
    <property type="match status" value="1"/>
</dbReference>
<dbReference type="PANTHER" id="PTHR23335">
    <property type="entry name" value="CALMODULIN-BINDING TRANSCRIPTION ACTIVATOR CAMTA"/>
    <property type="match status" value="1"/>
</dbReference>
<dbReference type="EMBL" id="BPVZ01000037">
    <property type="protein sequence ID" value="GKV13029.1"/>
    <property type="molecule type" value="Genomic_DNA"/>
</dbReference>
<reference evidence="2 3" key="1">
    <citation type="journal article" date="2021" name="Commun. Biol.">
        <title>The genome of Shorea leprosula (Dipterocarpaceae) highlights the ecological relevance of drought in aseasonal tropical rainforests.</title>
        <authorList>
            <person name="Ng K.K.S."/>
            <person name="Kobayashi M.J."/>
            <person name="Fawcett J.A."/>
            <person name="Hatakeyama M."/>
            <person name="Paape T."/>
            <person name="Ng C.H."/>
            <person name="Ang C.C."/>
            <person name="Tnah L.H."/>
            <person name="Lee C.T."/>
            <person name="Nishiyama T."/>
            <person name="Sese J."/>
            <person name="O'Brien M.J."/>
            <person name="Copetti D."/>
            <person name="Mohd Noor M.I."/>
            <person name="Ong R.C."/>
            <person name="Putra M."/>
            <person name="Sireger I.Z."/>
            <person name="Indrioko S."/>
            <person name="Kosugi Y."/>
            <person name="Izuno A."/>
            <person name="Isagi Y."/>
            <person name="Lee S.L."/>
            <person name="Shimizu K.K."/>
        </authorList>
    </citation>
    <scope>NUCLEOTIDE SEQUENCE [LARGE SCALE GENOMIC DNA]</scope>
    <source>
        <strain evidence="2">214</strain>
    </source>
</reference>
<accession>A0AAV5JEH8</accession>
<dbReference type="InterPro" id="IPR036770">
    <property type="entry name" value="Ankyrin_rpt-contain_sf"/>
</dbReference>
<dbReference type="GO" id="GO:0003690">
    <property type="term" value="F:double-stranded DNA binding"/>
    <property type="evidence" value="ECO:0007669"/>
    <property type="project" value="TreeGrafter"/>
</dbReference>
<keyword evidence="3" id="KW-1185">Reference proteome</keyword>
<dbReference type="GO" id="GO:0006357">
    <property type="term" value="P:regulation of transcription by RNA polymerase II"/>
    <property type="evidence" value="ECO:0007669"/>
    <property type="project" value="TreeGrafter"/>
</dbReference>